<gene>
    <name evidence="2" type="ORF">B0T20DRAFT_497839</name>
</gene>
<keyword evidence="1" id="KW-0732">Signal</keyword>
<protein>
    <submittedName>
        <fullName evidence="2">Uncharacterized protein</fullName>
    </submittedName>
</protein>
<feature type="chain" id="PRO_5042129886" evidence="1">
    <location>
        <begin position="22"/>
        <end position="214"/>
    </location>
</feature>
<keyword evidence="3" id="KW-1185">Reference proteome</keyword>
<comment type="caution">
    <text evidence="2">The sequence shown here is derived from an EMBL/GenBank/DDBJ whole genome shotgun (WGS) entry which is preliminary data.</text>
</comment>
<dbReference type="EMBL" id="JAUTDP010000005">
    <property type="protein sequence ID" value="KAK3399497.1"/>
    <property type="molecule type" value="Genomic_DNA"/>
</dbReference>
<reference evidence="2" key="2">
    <citation type="submission" date="2023-07" db="EMBL/GenBank/DDBJ databases">
        <authorList>
            <consortium name="Lawrence Berkeley National Laboratory"/>
            <person name="Haridas S."/>
            <person name="Hensen N."/>
            <person name="Bonometti L."/>
            <person name="Westerberg I."/>
            <person name="Brannstrom I.O."/>
            <person name="Guillou S."/>
            <person name="Cros-Aarteil S."/>
            <person name="Calhoun S."/>
            <person name="Kuo A."/>
            <person name="Mondo S."/>
            <person name="Pangilinan J."/>
            <person name="Riley R."/>
            <person name="LaButti K."/>
            <person name="Andreopoulos B."/>
            <person name="Lipzen A."/>
            <person name="Chen C."/>
            <person name="Yanf M."/>
            <person name="Daum C."/>
            <person name="Ng V."/>
            <person name="Clum A."/>
            <person name="Steindorff A."/>
            <person name="Ohm R."/>
            <person name="Martin F."/>
            <person name="Silar P."/>
            <person name="Natvig D."/>
            <person name="Lalanne C."/>
            <person name="Gautier V."/>
            <person name="Ament-velasquez S.L."/>
            <person name="Kruys A."/>
            <person name="Hutchinson M.I."/>
            <person name="Powell A.J."/>
            <person name="Barry K."/>
            <person name="Miller A.N."/>
            <person name="Grigoriev I.V."/>
            <person name="Debuchy R."/>
            <person name="Gladieux P."/>
            <person name="Thoren M.H."/>
            <person name="Johannesson H."/>
        </authorList>
    </citation>
    <scope>NUCLEOTIDE SEQUENCE</scope>
    <source>
        <strain evidence="2">FGSC 1904</strain>
    </source>
</reference>
<name>A0AAE0PGS8_SORBR</name>
<evidence type="ECO:0000313" key="2">
    <source>
        <dbReference type="EMBL" id="KAK3399497.1"/>
    </source>
</evidence>
<accession>A0AAE0PGS8</accession>
<dbReference type="Proteomes" id="UP001281003">
    <property type="component" value="Unassembled WGS sequence"/>
</dbReference>
<evidence type="ECO:0000256" key="1">
    <source>
        <dbReference type="SAM" id="SignalP"/>
    </source>
</evidence>
<proteinExistence type="predicted"/>
<dbReference type="AlphaFoldDB" id="A0AAE0PGS8"/>
<sequence>MKHENFLSVLLGALSAAVTLAAPSHFHVGLEHHDTGPALAERTTTSSESESSGLVIRHATDDIPLDDSNCVTWTDGLGELKCNQLSIHLGHPNLAGIITKNYLFIYMLNITNLFLYNPILLNLNHTTFPLPILEIKSALNCHGDQWKSVSSVLPWTIDFHGGNACNENAYNGPYDNTWINYAGTHVDVPTDKRCRWMDFVGFRCTKGSTVVWGD</sequence>
<reference evidence="2" key="1">
    <citation type="journal article" date="2023" name="Mol. Phylogenet. Evol.">
        <title>Genome-scale phylogeny and comparative genomics of the fungal order Sordariales.</title>
        <authorList>
            <person name="Hensen N."/>
            <person name="Bonometti L."/>
            <person name="Westerberg I."/>
            <person name="Brannstrom I.O."/>
            <person name="Guillou S."/>
            <person name="Cros-Aarteil S."/>
            <person name="Calhoun S."/>
            <person name="Haridas S."/>
            <person name="Kuo A."/>
            <person name="Mondo S."/>
            <person name="Pangilinan J."/>
            <person name="Riley R."/>
            <person name="LaButti K."/>
            <person name="Andreopoulos B."/>
            <person name="Lipzen A."/>
            <person name="Chen C."/>
            <person name="Yan M."/>
            <person name="Daum C."/>
            <person name="Ng V."/>
            <person name="Clum A."/>
            <person name="Steindorff A."/>
            <person name="Ohm R.A."/>
            <person name="Martin F."/>
            <person name="Silar P."/>
            <person name="Natvig D.O."/>
            <person name="Lalanne C."/>
            <person name="Gautier V."/>
            <person name="Ament-Velasquez S.L."/>
            <person name="Kruys A."/>
            <person name="Hutchinson M.I."/>
            <person name="Powell A.J."/>
            <person name="Barry K."/>
            <person name="Miller A.N."/>
            <person name="Grigoriev I.V."/>
            <person name="Debuchy R."/>
            <person name="Gladieux P."/>
            <person name="Hiltunen Thoren M."/>
            <person name="Johannesson H."/>
        </authorList>
    </citation>
    <scope>NUCLEOTIDE SEQUENCE</scope>
    <source>
        <strain evidence="2">FGSC 1904</strain>
    </source>
</reference>
<organism evidence="2 3">
    <name type="scientific">Sordaria brevicollis</name>
    <dbReference type="NCBI Taxonomy" id="83679"/>
    <lineage>
        <taxon>Eukaryota</taxon>
        <taxon>Fungi</taxon>
        <taxon>Dikarya</taxon>
        <taxon>Ascomycota</taxon>
        <taxon>Pezizomycotina</taxon>
        <taxon>Sordariomycetes</taxon>
        <taxon>Sordariomycetidae</taxon>
        <taxon>Sordariales</taxon>
        <taxon>Sordariaceae</taxon>
        <taxon>Sordaria</taxon>
    </lineage>
</organism>
<feature type="signal peptide" evidence="1">
    <location>
        <begin position="1"/>
        <end position="21"/>
    </location>
</feature>
<evidence type="ECO:0000313" key="3">
    <source>
        <dbReference type="Proteomes" id="UP001281003"/>
    </source>
</evidence>